<dbReference type="Proteomes" id="UP000314294">
    <property type="component" value="Unassembled WGS sequence"/>
</dbReference>
<dbReference type="EMBL" id="SRLO01001145">
    <property type="protein sequence ID" value="TNN40955.1"/>
    <property type="molecule type" value="Genomic_DNA"/>
</dbReference>
<organism evidence="4 5">
    <name type="scientific">Liparis tanakae</name>
    <name type="common">Tanaka's snailfish</name>
    <dbReference type="NCBI Taxonomy" id="230148"/>
    <lineage>
        <taxon>Eukaryota</taxon>
        <taxon>Metazoa</taxon>
        <taxon>Chordata</taxon>
        <taxon>Craniata</taxon>
        <taxon>Vertebrata</taxon>
        <taxon>Euteleostomi</taxon>
        <taxon>Actinopterygii</taxon>
        <taxon>Neopterygii</taxon>
        <taxon>Teleostei</taxon>
        <taxon>Neoteleostei</taxon>
        <taxon>Acanthomorphata</taxon>
        <taxon>Eupercaria</taxon>
        <taxon>Perciformes</taxon>
        <taxon>Cottioidei</taxon>
        <taxon>Cottales</taxon>
        <taxon>Liparidae</taxon>
        <taxon>Liparis</taxon>
    </lineage>
</organism>
<comment type="caution">
    <text evidence="4">The sequence shown here is derived from an EMBL/GenBank/DDBJ whole genome shotgun (WGS) entry which is preliminary data.</text>
</comment>
<reference evidence="4 5" key="1">
    <citation type="submission" date="2019-03" db="EMBL/GenBank/DDBJ databases">
        <title>First draft genome of Liparis tanakae, snailfish: a comprehensive survey of snailfish specific genes.</title>
        <authorList>
            <person name="Kim W."/>
            <person name="Song I."/>
            <person name="Jeong J.-H."/>
            <person name="Kim D."/>
            <person name="Kim S."/>
            <person name="Ryu S."/>
            <person name="Song J.Y."/>
            <person name="Lee S.K."/>
        </authorList>
    </citation>
    <scope>NUCLEOTIDE SEQUENCE [LARGE SCALE GENOMIC DNA]</scope>
    <source>
        <tissue evidence="4">Muscle</tissue>
    </source>
</reference>
<dbReference type="AlphaFoldDB" id="A0A4Z2FJ16"/>
<feature type="chain" id="PRO_5021271148" description="Interleukin-2 receptor subunit beta N-terminal domain-containing protein" evidence="2">
    <location>
        <begin position="24"/>
        <end position="180"/>
    </location>
</feature>
<keyword evidence="5" id="KW-1185">Reference proteome</keyword>
<keyword evidence="2" id="KW-0732">Signal</keyword>
<dbReference type="InterPro" id="IPR040951">
    <property type="entry name" value="IL2RB_N1"/>
</dbReference>
<proteinExistence type="predicted"/>
<sequence>MAVMAVEIRASLSVLAVLCSVLAEHSHQGRRGLSCVNDFINNVSCTWQRSAAVAPGADCQVLCTKKAWDTRDFKVMKINVTESCELKRHHNATSGCSCVFRNEEFNPFSDLPCIRVECSGALMEQLTHYTPYHHTEKLSDHSGAGAQLPCWPADGGSSEGSQYQTRRHTSTLSTLNTEEI</sequence>
<accession>A0A4Z2FJ16</accession>
<dbReference type="OrthoDB" id="9419853at2759"/>
<gene>
    <name evidence="4" type="ORF">EYF80_048865</name>
</gene>
<name>A0A4Z2FJ16_9TELE</name>
<feature type="domain" description="Interleukin-2 receptor subunit beta N-terminal" evidence="3">
    <location>
        <begin position="32"/>
        <end position="119"/>
    </location>
</feature>
<evidence type="ECO:0000256" key="2">
    <source>
        <dbReference type="SAM" id="SignalP"/>
    </source>
</evidence>
<dbReference type="Pfam" id="PF18707">
    <property type="entry name" value="IL2RB_N1"/>
    <property type="match status" value="1"/>
</dbReference>
<dbReference type="Gene3D" id="2.60.40.10">
    <property type="entry name" value="Immunoglobulins"/>
    <property type="match status" value="1"/>
</dbReference>
<protein>
    <recommendedName>
        <fullName evidence="3">Interleukin-2 receptor subunit beta N-terminal domain-containing protein</fullName>
    </recommendedName>
</protein>
<evidence type="ECO:0000259" key="3">
    <source>
        <dbReference type="Pfam" id="PF18707"/>
    </source>
</evidence>
<feature type="signal peptide" evidence="2">
    <location>
        <begin position="1"/>
        <end position="23"/>
    </location>
</feature>
<feature type="compositionally biased region" description="Polar residues" evidence="1">
    <location>
        <begin position="159"/>
        <end position="180"/>
    </location>
</feature>
<evidence type="ECO:0000256" key="1">
    <source>
        <dbReference type="SAM" id="MobiDB-lite"/>
    </source>
</evidence>
<evidence type="ECO:0000313" key="5">
    <source>
        <dbReference type="Proteomes" id="UP000314294"/>
    </source>
</evidence>
<dbReference type="InterPro" id="IPR013783">
    <property type="entry name" value="Ig-like_fold"/>
</dbReference>
<evidence type="ECO:0000313" key="4">
    <source>
        <dbReference type="EMBL" id="TNN40955.1"/>
    </source>
</evidence>
<feature type="region of interest" description="Disordered" evidence="1">
    <location>
        <begin position="154"/>
        <end position="180"/>
    </location>
</feature>